<protein>
    <recommendedName>
        <fullName evidence="6">Nuclear GTPase SLIP-GC-like</fullName>
    </recommendedName>
</protein>
<dbReference type="EMBL" id="JAROKS010000023">
    <property type="protein sequence ID" value="KAK1787531.1"/>
    <property type="molecule type" value="Genomic_DNA"/>
</dbReference>
<dbReference type="PANTHER" id="PTHR47308:SF1">
    <property type="entry name" value="NUCLEAR GTPASE SLIP-GC"/>
    <property type="match status" value="1"/>
</dbReference>
<dbReference type="Gene3D" id="3.40.50.300">
    <property type="entry name" value="P-loop containing nucleotide triphosphate hydrolases"/>
    <property type="match status" value="2"/>
</dbReference>
<accession>A0AAD9DMV1</accession>
<organism evidence="4 5">
    <name type="scientific">Electrophorus voltai</name>
    <dbReference type="NCBI Taxonomy" id="2609070"/>
    <lineage>
        <taxon>Eukaryota</taxon>
        <taxon>Metazoa</taxon>
        <taxon>Chordata</taxon>
        <taxon>Craniata</taxon>
        <taxon>Vertebrata</taxon>
        <taxon>Euteleostomi</taxon>
        <taxon>Actinopterygii</taxon>
        <taxon>Neopterygii</taxon>
        <taxon>Teleostei</taxon>
        <taxon>Ostariophysi</taxon>
        <taxon>Gymnotiformes</taxon>
        <taxon>Gymnotoidei</taxon>
        <taxon>Gymnotidae</taxon>
        <taxon>Electrophorus</taxon>
    </lineage>
</organism>
<dbReference type="Pfam" id="PF24564">
    <property type="entry name" value="DUF7605"/>
    <property type="match status" value="1"/>
</dbReference>
<reference evidence="4" key="1">
    <citation type="submission" date="2023-03" db="EMBL/GenBank/DDBJ databases">
        <title>Electrophorus voltai genome.</title>
        <authorList>
            <person name="Bian C."/>
        </authorList>
    </citation>
    <scope>NUCLEOTIDE SEQUENCE</scope>
    <source>
        <strain evidence="4">CB-2022</strain>
        <tissue evidence="4">Muscle</tissue>
    </source>
</reference>
<dbReference type="PANTHER" id="PTHR47308">
    <property type="entry name" value="NUCLEAR GTPASE SLIP-GC"/>
    <property type="match status" value="1"/>
</dbReference>
<evidence type="ECO:0000259" key="3">
    <source>
        <dbReference type="Pfam" id="PF24564"/>
    </source>
</evidence>
<dbReference type="Proteomes" id="UP001239994">
    <property type="component" value="Unassembled WGS sequence"/>
</dbReference>
<dbReference type="Pfam" id="PF00350">
    <property type="entry name" value="Dynamin_N"/>
    <property type="match status" value="2"/>
</dbReference>
<dbReference type="InterPro" id="IPR053082">
    <property type="entry name" value="Nuclear_GTPase_SLIP-GC"/>
</dbReference>
<feature type="region of interest" description="Disordered" evidence="1">
    <location>
        <begin position="671"/>
        <end position="693"/>
    </location>
</feature>
<evidence type="ECO:0000313" key="4">
    <source>
        <dbReference type="EMBL" id="KAK1787531.1"/>
    </source>
</evidence>
<evidence type="ECO:0000256" key="1">
    <source>
        <dbReference type="SAM" id="MobiDB-lite"/>
    </source>
</evidence>
<evidence type="ECO:0000259" key="2">
    <source>
        <dbReference type="Pfam" id="PF00350"/>
    </source>
</evidence>
<dbReference type="SUPFAM" id="SSF52540">
    <property type="entry name" value="P-loop containing nucleoside triphosphate hydrolases"/>
    <property type="match status" value="2"/>
</dbReference>
<dbReference type="InterPro" id="IPR045063">
    <property type="entry name" value="Dynamin_N"/>
</dbReference>
<dbReference type="InterPro" id="IPR056024">
    <property type="entry name" value="DUF7605"/>
</dbReference>
<keyword evidence="5" id="KW-1185">Reference proteome</keyword>
<feature type="domain" description="DUF7605" evidence="3">
    <location>
        <begin position="1194"/>
        <end position="1347"/>
    </location>
</feature>
<gene>
    <name evidence="4" type="ORF">P4O66_016033</name>
</gene>
<dbReference type="GO" id="GO:0003924">
    <property type="term" value="F:GTPase activity"/>
    <property type="evidence" value="ECO:0007669"/>
    <property type="project" value="TreeGrafter"/>
</dbReference>
<name>A0AAD9DMV1_9TELE</name>
<evidence type="ECO:0000313" key="5">
    <source>
        <dbReference type="Proteomes" id="UP001239994"/>
    </source>
</evidence>
<feature type="domain" description="Dynamin N-terminal" evidence="2">
    <location>
        <begin position="747"/>
        <end position="966"/>
    </location>
</feature>
<feature type="domain" description="Dynamin N-terminal" evidence="2">
    <location>
        <begin position="36"/>
        <end position="266"/>
    </location>
</feature>
<comment type="caution">
    <text evidence="4">The sequence shown here is derived from an EMBL/GenBank/DDBJ whole genome shotgun (WGS) entry which is preliminary data.</text>
</comment>
<evidence type="ECO:0008006" key="6">
    <source>
        <dbReference type="Google" id="ProtNLM"/>
    </source>
</evidence>
<dbReference type="InterPro" id="IPR027417">
    <property type="entry name" value="P-loop_NTPase"/>
</dbReference>
<proteinExistence type="predicted"/>
<sequence length="1412" mass="161488">MKKVEHNFKKNSFHDYIRETITKLDETLNKKKKTTVGVFGKTGAGKSSLINAVLGGRDLLPSGTICACTSVIIQIEANVTDSNYTAEIEFISKKDWENELKNILSVISEDNKNLKGQNNESSEDITMADEKIKALYGNEGASKTLEDLMKDNNFSNIPEFLTSGKKTITHENASDLSEEIDCYIRHNGSSPGGRYWPIVASVTIMVPNCKDFLEHVVLVDLPGTGDCNKTRDEMWKSKLRDCSAVWIVSEIERAASDKSAWDILKNITDMAQGGECRSISFICTKTDLISTTYMRSVKLKDKDLEITCKDTQYKRKAACILYRNKEAKEEVKKSFDAQHIIKKYFNCDDGFLSIFTVSSEEFISDTPILEKEQTEIPKLQDLLKGYNNSQINEMGNQYVLGARGILYLIQGSRNTSQDMNAQKCQLYQLLKKNLHRALEDLQGHHNHVLDFLEEFLSAGTKESEQECIKTATNVIKPLDRDNRGFHKILTALCKNNGYHRSRKGEFDLNKILATHMYNNIDNFFNSLFLSHGNLFEKSLQANIDKFTIITKDLMTEYNHSPMLNHVLNFLKIEENKVKSDIIRDLCQRKKKIYTSLQVSIKETMLPCYNQAAHLKGTGSMLKQQEVLLSYIENSKTEMFHKAKKHMLELLELAKGNSKWIIKGTKDHVNMLPPSTSHETTKRRKQKCPSPEKMGDVTRNIRLAKLIMTKVKYKLRNEFENSSTKKLTQYIRESISKLDEGIKKKTTVGVFGKTGAGKSSLINAVLGERYLLPSGTICACTSVIIQVEANVTDANYIAVIEFISKQEWEDELETLLKVLPEDGEERNYEIFSTANDKITALYGEEGVFMTKEYLMNDERFSEIPEFLACQTKNITCKDASELSGIIASYVQHDDSSPGGCYWPVVRSVTIKIPNCKDFLEHVMLVDLPGTGDCNKSRDQMWRSKLRDCSTVWIVSEITRAGSEKEAWEILSTSIRDMAQGGECSSISFICTKTDDINPQSYMRSAKLIDEDFHITSEDPQCTNKRKIACIKHRNNKAKEKVRKNFNQQDTIKKHFNCDDKFLSVFTVSSEEFIKESPLLKPEDTEIPKLKNLLRMYNDTHTNETANLYVSGALGILSLIEGFKDTDTDMRERFNLYEKLKINLQDADQHMQEYYMNVYQYLKEHLSNGATESEGNCIENAKTVIVPKRKDGRGFHRTLTALCKNDGYYRSKAGEADLNGCLVKRMYNHIDKEFSDFFSDLQENVIDVTEKSLQANINRFTIITDDLLHSYENYPVLSHMLKFLKTEEKNLKVMLKPHILQRKKKIYASLAESIKASMQPCYQRAAKDFGPGSMKRKQAVLLEHIESSRNTMFKEAQEHMLKTFDDEINETFMEIKARLKEAMEHSLRDVNTLPRMDVCEEIQQLKKLITHIDD</sequence>